<organism evidence="5 6">
    <name type="scientific">Roseovarius albus</name>
    <dbReference type="NCBI Taxonomy" id="1247867"/>
    <lineage>
        <taxon>Bacteria</taxon>
        <taxon>Pseudomonadati</taxon>
        <taxon>Pseudomonadota</taxon>
        <taxon>Alphaproteobacteria</taxon>
        <taxon>Rhodobacterales</taxon>
        <taxon>Roseobacteraceae</taxon>
        <taxon>Roseovarius</taxon>
    </lineage>
</organism>
<evidence type="ECO:0000313" key="6">
    <source>
        <dbReference type="Proteomes" id="UP000193061"/>
    </source>
</evidence>
<reference evidence="5 6" key="1">
    <citation type="submission" date="2017-03" db="EMBL/GenBank/DDBJ databases">
        <authorList>
            <person name="Afonso C.L."/>
            <person name="Miller P.J."/>
            <person name="Scott M.A."/>
            <person name="Spackman E."/>
            <person name="Goraichik I."/>
            <person name="Dimitrov K.M."/>
            <person name="Suarez D.L."/>
            <person name="Swayne D.E."/>
        </authorList>
    </citation>
    <scope>NUCLEOTIDE SEQUENCE [LARGE SCALE GENOMIC DNA]</scope>
    <source>
        <strain evidence="5 6">CECT 7450</strain>
    </source>
</reference>
<dbReference type="Gene3D" id="3.20.20.70">
    <property type="entry name" value="Aldolase class I"/>
    <property type="match status" value="1"/>
</dbReference>
<proteinExistence type="inferred from homology"/>
<evidence type="ECO:0000256" key="3">
    <source>
        <dbReference type="ARBA" id="ARBA00023002"/>
    </source>
</evidence>
<dbReference type="InterPro" id="IPR001155">
    <property type="entry name" value="OxRdtase_FMN_N"/>
</dbReference>
<dbReference type="PANTHER" id="PTHR22893">
    <property type="entry name" value="NADH OXIDOREDUCTASE-RELATED"/>
    <property type="match status" value="1"/>
</dbReference>
<dbReference type="GO" id="GO:0016628">
    <property type="term" value="F:oxidoreductase activity, acting on the CH-CH group of donors, NAD or NADP as acceptor"/>
    <property type="evidence" value="ECO:0007669"/>
    <property type="project" value="UniProtKB-ARBA"/>
</dbReference>
<dbReference type="OrthoDB" id="9784632at2"/>
<dbReference type="EMBL" id="FWFX01000011">
    <property type="protein sequence ID" value="SLN62181.1"/>
    <property type="molecule type" value="Genomic_DNA"/>
</dbReference>
<dbReference type="RefSeq" id="WP_085806931.1">
    <property type="nucleotide sequence ID" value="NZ_FWFX01000011.1"/>
</dbReference>
<sequence length="360" mass="38592">MSILFEPTKLGDIDVKNRVFMAPLTRNRAHRDGTPHEIAVTYYAQRASAGLIVSEGSQIAPMAKGYVNTPGIHNAKQITAWKEITDAVHAKGGKIVLQLWHVGRISHTSLLPHGNAPLAPSAIQAEAPTFTEDGPANVSAPRELSAAEIETIVTEYTDAAQASIDAGFDGVEVHGANGYLLNQFISTNTNDRTDAYGGSPENRAKLLLDVVDAVSERIGRGRVGVRLSPTGTFNDIHDGEASATYSFLFAEIDKRELAFLHVVEAFPGFEPSGPDKDLIQNLRTAYSGNYIANGGYDKDSAAEAVEKGAAAVSFGRMFISNPDLPERLRLGAELNSVDDETLYGGDEKGYIDYQALSSAA</sequence>
<dbReference type="GO" id="GO:0005829">
    <property type="term" value="C:cytosol"/>
    <property type="evidence" value="ECO:0007669"/>
    <property type="project" value="UniProtKB-ARBA"/>
</dbReference>
<evidence type="ECO:0000313" key="5">
    <source>
        <dbReference type="EMBL" id="SLN62181.1"/>
    </source>
</evidence>
<dbReference type="CDD" id="cd02933">
    <property type="entry name" value="OYE_like_FMN"/>
    <property type="match status" value="1"/>
</dbReference>
<keyword evidence="6" id="KW-1185">Reference proteome</keyword>
<protein>
    <submittedName>
        <fullName evidence="5">N-ethylmaleimide reductase</fullName>
        <ecNumber evidence="5">1.-.-.-</ecNumber>
    </submittedName>
</protein>
<evidence type="ECO:0000259" key="4">
    <source>
        <dbReference type="Pfam" id="PF00724"/>
    </source>
</evidence>
<evidence type="ECO:0000256" key="2">
    <source>
        <dbReference type="ARBA" id="ARBA00005979"/>
    </source>
</evidence>
<comment type="cofactor">
    <cofactor evidence="1">
        <name>FMN</name>
        <dbReference type="ChEBI" id="CHEBI:58210"/>
    </cofactor>
</comment>
<dbReference type="Proteomes" id="UP000193061">
    <property type="component" value="Unassembled WGS sequence"/>
</dbReference>
<accession>A0A1X6ZUU6</accession>
<name>A0A1X6ZUU6_9RHOB</name>
<dbReference type="GO" id="GO:0010181">
    <property type="term" value="F:FMN binding"/>
    <property type="evidence" value="ECO:0007669"/>
    <property type="project" value="InterPro"/>
</dbReference>
<dbReference type="PANTHER" id="PTHR22893:SF91">
    <property type="entry name" value="NADPH DEHYDROGENASE 2-RELATED"/>
    <property type="match status" value="1"/>
</dbReference>
<dbReference type="FunFam" id="3.20.20.70:FF:000059">
    <property type="entry name" value="N-ethylmaleimide reductase, FMN-linked"/>
    <property type="match status" value="1"/>
</dbReference>
<dbReference type="InterPro" id="IPR013785">
    <property type="entry name" value="Aldolase_TIM"/>
</dbReference>
<dbReference type="InterPro" id="IPR045247">
    <property type="entry name" value="Oye-like"/>
</dbReference>
<keyword evidence="3 5" id="KW-0560">Oxidoreductase</keyword>
<dbReference type="EC" id="1.-.-.-" evidence="5"/>
<dbReference type="Pfam" id="PF00724">
    <property type="entry name" value="Oxidored_FMN"/>
    <property type="match status" value="1"/>
</dbReference>
<feature type="domain" description="NADH:flavin oxidoreductase/NADH oxidase N-terminal" evidence="4">
    <location>
        <begin position="4"/>
        <end position="334"/>
    </location>
</feature>
<comment type="similarity">
    <text evidence="2">Belongs to the NADH:flavin oxidoreductase/NADH oxidase family.</text>
</comment>
<dbReference type="SUPFAM" id="SSF51395">
    <property type="entry name" value="FMN-linked oxidoreductases"/>
    <property type="match status" value="1"/>
</dbReference>
<evidence type="ECO:0000256" key="1">
    <source>
        <dbReference type="ARBA" id="ARBA00001917"/>
    </source>
</evidence>
<gene>
    <name evidence="5" type="primary">nemA_2</name>
    <name evidence="5" type="ORF">ROA7450_03253</name>
</gene>
<dbReference type="AlphaFoldDB" id="A0A1X6ZUU6"/>